<evidence type="ECO:0000256" key="1">
    <source>
        <dbReference type="SAM" id="MobiDB-lite"/>
    </source>
</evidence>
<feature type="region of interest" description="Disordered" evidence="1">
    <location>
        <begin position="20"/>
        <end position="57"/>
    </location>
</feature>
<organism evidence="2 3">
    <name type="scientific">Hyaloscypha variabilis (strain UAMH 11265 / GT02V1 / F)</name>
    <name type="common">Meliniomyces variabilis</name>
    <dbReference type="NCBI Taxonomy" id="1149755"/>
    <lineage>
        <taxon>Eukaryota</taxon>
        <taxon>Fungi</taxon>
        <taxon>Dikarya</taxon>
        <taxon>Ascomycota</taxon>
        <taxon>Pezizomycotina</taxon>
        <taxon>Leotiomycetes</taxon>
        <taxon>Helotiales</taxon>
        <taxon>Hyaloscyphaceae</taxon>
        <taxon>Hyaloscypha</taxon>
        <taxon>Hyaloscypha variabilis</taxon>
    </lineage>
</organism>
<evidence type="ECO:0000313" key="2">
    <source>
        <dbReference type="EMBL" id="PMD46283.1"/>
    </source>
</evidence>
<feature type="compositionally biased region" description="Basic and acidic residues" evidence="1">
    <location>
        <begin position="20"/>
        <end position="30"/>
    </location>
</feature>
<dbReference type="Proteomes" id="UP000235786">
    <property type="component" value="Unassembled WGS sequence"/>
</dbReference>
<evidence type="ECO:0000313" key="3">
    <source>
        <dbReference type="Proteomes" id="UP000235786"/>
    </source>
</evidence>
<reference evidence="2 3" key="1">
    <citation type="submission" date="2016-04" db="EMBL/GenBank/DDBJ databases">
        <title>A degradative enzymes factory behind the ericoid mycorrhizal symbiosis.</title>
        <authorList>
            <consortium name="DOE Joint Genome Institute"/>
            <person name="Martino E."/>
            <person name="Morin E."/>
            <person name="Grelet G."/>
            <person name="Kuo A."/>
            <person name="Kohler A."/>
            <person name="Daghino S."/>
            <person name="Barry K."/>
            <person name="Choi C."/>
            <person name="Cichocki N."/>
            <person name="Clum A."/>
            <person name="Copeland A."/>
            <person name="Hainaut M."/>
            <person name="Haridas S."/>
            <person name="Labutti K."/>
            <person name="Lindquist E."/>
            <person name="Lipzen A."/>
            <person name="Khouja H.-R."/>
            <person name="Murat C."/>
            <person name="Ohm R."/>
            <person name="Olson A."/>
            <person name="Spatafora J."/>
            <person name="Veneault-Fourrey C."/>
            <person name="Henrissat B."/>
            <person name="Grigoriev I."/>
            <person name="Martin F."/>
            <person name="Perotto S."/>
        </authorList>
    </citation>
    <scope>NUCLEOTIDE SEQUENCE [LARGE SCALE GENOMIC DNA]</scope>
    <source>
        <strain evidence="2 3">F</strain>
    </source>
</reference>
<name>A0A2J6S6A8_HYAVF</name>
<gene>
    <name evidence="2" type="ORF">L207DRAFT_577151</name>
</gene>
<proteinExistence type="predicted"/>
<accession>A0A2J6S6A8</accession>
<sequence length="143" mass="15232">MEVGERPGGELRLRWRARQERRIHTRSGEREPEESQGLARLLRPRQPQRIKGDNSPARECSLHVATGASCETAVMGPMAALAGREACPRGLHRLPAIAASGGGYVGPASTCIRAVNSLATGWRGLEALDAPAEGPVKNTAPAH</sequence>
<keyword evidence="3" id="KW-1185">Reference proteome</keyword>
<protein>
    <submittedName>
        <fullName evidence="2">Uncharacterized protein</fullName>
    </submittedName>
</protein>
<dbReference type="AlphaFoldDB" id="A0A2J6S6A8"/>
<dbReference type="EMBL" id="KZ613939">
    <property type="protein sequence ID" value="PMD46283.1"/>
    <property type="molecule type" value="Genomic_DNA"/>
</dbReference>